<gene>
    <name evidence="1" type="ORF">SAMN02745163_04454</name>
</gene>
<reference evidence="1 2" key="1">
    <citation type="submission" date="2016-11" db="EMBL/GenBank/DDBJ databases">
        <authorList>
            <person name="Jaros S."/>
            <person name="Januszkiewicz K."/>
            <person name="Wedrychowicz H."/>
        </authorList>
    </citation>
    <scope>NUCLEOTIDE SEQUENCE [LARGE SCALE GENOMIC DNA]</scope>
    <source>
        <strain evidence="1 2">DSM 21758</strain>
    </source>
</reference>
<sequence length="40" mass="4879">MFRNRFFFVMRLFIEKIKYDGKINIENRNLLKGVLLGTSR</sequence>
<dbReference type="STRING" id="1121302.SAMN02745163_04454"/>
<evidence type="ECO:0000313" key="2">
    <source>
        <dbReference type="Proteomes" id="UP000184310"/>
    </source>
</evidence>
<dbReference type="AlphaFoldDB" id="A0A1M6VAE5"/>
<evidence type="ECO:0000313" key="1">
    <source>
        <dbReference type="EMBL" id="SHK78473.1"/>
    </source>
</evidence>
<accession>A0A1M6VAE5</accession>
<keyword evidence="2" id="KW-1185">Reference proteome</keyword>
<dbReference type="EMBL" id="FQZB01000028">
    <property type="protein sequence ID" value="SHK78473.1"/>
    <property type="molecule type" value="Genomic_DNA"/>
</dbReference>
<organism evidence="1 2">
    <name type="scientific">Clostridium cavendishii DSM 21758</name>
    <dbReference type="NCBI Taxonomy" id="1121302"/>
    <lineage>
        <taxon>Bacteria</taxon>
        <taxon>Bacillati</taxon>
        <taxon>Bacillota</taxon>
        <taxon>Clostridia</taxon>
        <taxon>Eubacteriales</taxon>
        <taxon>Clostridiaceae</taxon>
        <taxon>Clostridium</taxon>
    </lineage>
</organism>
<protein>
    <submittedName>
        <fullName evidence="1">Uncharacterized protein</fullName>
    </submittedName>
</protein>
<proteinExistence type="predicted"/>
<name>A0A1M6VAE5_9CLOT</name>
<dbReference type="Proteomes" id="UP000184310">
    <property type="component" value="Unassembled WGS sequence"/>
</dbReference>